<accession>A0A975CPJ0</accession>
<dbReference type="Pfam" id="PF13573">
    <property type="entry name" value="SprB"/>
    <property type="match status" value="9"/>
</dbReference>
<dbReference type="InterPro" id="IPR047589">
    <property type="entry name" value="DUF11_rpt"/>
</dbReference>
<dbReference type="Proteomes" id="UP000663920">
    <property type="component" value="Chromosome"/>
</dbReference>
<protein>
    <submittedName>
        <fullName evidence="1">T9SS type B sorting domain-containing protein</fullName>
    </submittedName>
</protein>
<evidence type="ECO:0000313" key="2">
    <source>
        <dbReference type="Proteomes" id="UP000663920"/>
    </source>
</evidence>
<evidence type="ECO:0000313" key="1">
    <source>
        <dbReference type="EMBL" id="QTE21492.1"/>
    </source>
</evidence>
<dbReference type="RefSeq" id="WP_208077050.1">
    <property type="nucleotide sequence ID" value="NZ_CP071869.1"/>
</dbReference>
<dbReference type="EMBL" id="CP071869">
    <property type="protein sequence ID" value="QTE21492.1"/>
    <property type="molecule type" value="Genomic_DNA"/>
</dbReference>
<sequence length="3485" mass="375347">MKTLNVKSTLVLIVLLLQTLGLSFSAQTKNKKVQNIEKSTKVNFRKDVPFTQRLSNGGINLKGDITIISNSIVSIEQDGIDANDNYNGFASNGLVFMDYIDVDSDPTTFSSSKSSLNLPSCSKVVHAGLYWAAVYPRTHWDTSVNSAPRKTDFNQIKFKLPGGNYLDITGEVIYDDGEDTSKPYTCYKDVTNLVAGLKSPNGDYFAANIRSIVGRDAGGLGSSGGWVLVVVYENDLEPSRRVSIFDGFSSVGSGSTQDISYSGFKTIPTGPVKAKMLVAALEGDKAIDGDRFKIKDVYGNYQDLSTTNLNPKNNFFNGSITINDTYLAGRFPASENTLGFDADLFTINNVNNKLISNGQTKADIKLTSSGDVYWVFLNAMSVDIIEPNIELIKTIDDGKGNDIAGNDVDLGDVIWYNVSFRNKGNDDALNTILVDKLPKNVDFIKNDIVVPNGVTYTYDPPIKSNGFRGILKFNIPNRLVKNGGTAYNIRIKVKVVDNCNDLRDVCSNKIDNQIFTSYKGKTSGIEINDDPSFYGVNACNIGLEGPSNFLVDVSGCKYERNEILCATSVVLTAGNGFLSYKWKDENGKIIGTKQSVTVSKTGKYTVDKIAPVGCISTSEIVNVVSFTTQKNPLLLYADEIKTCPNDGSKLSEIYLCGDQSVKEIKTSIVNSNTILWQKLDETSCKAVTNSSCANVDNSCTWNTVKTDNDYTAKTPGKYRLEIRSQGGCFKRFYFNVFKATINPVVVKKDIICGTAGSITVNKVPVDYEYSLTNTTNSYQTSNVFPINKAGRYNLYIRKKGGSASSCIYTVTNIDIAKKDIEVKLVPTAFTCSNSKGKIRVQVDNIPGKYTYKLYKDGNLTASAGPINNNDYSFEVTKGGTYSVEVTAPNTCSFKGNVTLTKPNPLTISATTTKNINCLDGSIKLNASGGVPKYNFAIWSYNGNNLYTSVDAIPITDFFTTKTVDITSGKEGDYKFLVIDSNNCWSISNSVKIQKEKELVFNETIKNSTCNGEDNGSIHLTVSGSDLGYSLEYSIDGGTTYQTKGYFNKLSPGNYTIKINAKKAGETCTYEKTATITEPAVIIGTASLTQNLTCTTDGNITFTSPSGGKAPYKFSLDNSNYVSNKIFKNLKAGTFLPSIKDANNCVLTLPNIVINSLPTEPTLTASVSYSCDGKGTITVTPTNANYSYSFNNGTFGTNNVFSNISAGSHSVKVNYGSNCTKTILIDVLANKAFKGSITNVKDVVCNGNSNGGFVINAENFEGSFQYSLNGGSWKTTTTSPVVLNTLSKGSYTVQLKKGSCTLDLGTQTISEPTEVIVTASITKDLSCSNTHATITPKASGGTAPYEFSIDNGITWKSKFTNLSAGNYTIKAKDKNGCLAKTDAVIKIDNPVVLKHTATSTQCYTGNNGEITVTVTQGNGNYLFKINNGPWLTPDSATPNSYTFKNLVPKKYTVNVKDALGCESTATTHTISPQLNVNVVAKDISCTIGSITAKATGGKGSYTYAFVTTGNTPTTTNFINSNIKNISTAGDYDVYVRDNSGNIGFCEFVKTVTIRKTPDLAVTATTTNPKCFGDKGKIKVDISGSVAPYTIEVTEPAGYTNIISSFIGNSNEYANLSKGNYTIKVTGKDGCTKTATTVITEPLELKATISPIVPPCNASNVPADFGFKFNVTNSFGSSIIQYSADNGTTWSTNNTFMGLVSGTKVYPIIRLLEADGVTVRCSKILEAYTIPYPVSNLLVSTAAGGSCADGFSVTVEAKDGVGPYQFAINSTTAWQTPTPSNSSDYIFDKLVPGLSYTFYVKDATGCIKQNKVDVYDTYKPDILITGNVTKNACATSNTGEIEFSIDDSKNPLSGTINWKLFEKANSSAIKSGSQSNTNTIKVGNLAAGDYYITITNSASCSWGSLDVTIKKGAPITGLVVKNRDITCALPGIVEISSISGGFGDYTYTLTSTNFVNPITSKDKSIEVPLSNLVDATISSTILVSVKDASGCGTNLNSVTLKVSEKPEISKINTNNCDANKTITITGAKGLPPYFYSIDDGVNYVSTSKFENLSVGDYLVKIKDSNGCESPSKKVAIIPTLNFEALITKNLDCSLNPNATLTLNVISGSGDYDYDVYDSAGTEIFAKAKLASNPTTLSLGKGIYNVKVYDNLAGCFKTIEVEIKESTKPEFTYTTNNSLCEGSNSGSILLKNLKANLTYSYSINPVSGTFDANTNSFIDVSPGTYTITALGSNGCSFVKSAIKINENNAIVVPTPIVEEFSCTTANINKNARIIVDKTAIIGGSGIYTIFEFVDTKKTATTVDDVILQRGTSATFVSNNKNGGNYSINIYDSLGCIGTTNATILPFSEISSVKVTVDKALDCFTGEDISVSYTSTFPITNVRYSIVGEKGFSATNNTGKFTNLAADNYTISVKDITSGCSTDISHQVLNSKPFALTIKKQEDVTCFGSSTGKIMLDFSVATPYTNSYNYVLYDNATRTATSISGVGTRATTISNLPVGEYYAVVTMPNSPFCTITSEVFSIYNPLQPLDFTTTKTPANCAVLNSGKIFISATGGWEEYQYKVTTLSGTIIQDFNTNNSFENLKSGTYVVAVKDKNNCEVVKNVVLEAPKPIQATLVETTSNLCLGDSNAAVRVDVTSGGQGSPPNYWYQIQLDGQAISAKQKSNVFKNLAAGKYIVTISDDYSCDLELPITINEPTKVEVQATITSTVSCFNGNASITLTASGGAGNYTFSSDGINFSNSSIFNVAPGKHQFYAKDVNGCISNASETIEILPITPLTATLHLDVALVNCAAENTAVLSANVSGGLGNNLYELLDSSNTVLRPQQTSETFANLGAGTYKIRVTSGDCQTTTALHTIADPVPLELNTPIKVTNISCFGSNDGSITIDAKGGTGNLIYSINQLKFETKNTFTGLSSGNYDVIVQDESGCFILQRVTISEPSQLTASVTNIKEETCFKNGDASFSIKISGGTAPYKTKLDNGVFVDNQLYYNNLTGGKTYVVSIEDSMGCETVVSVPLKEAVNLNLQTALNVNCSNYLTTITASVNPSFVNEIKFSLDGGTPQVSGIFKNIDSGTHTLTVSHKSGCVLTKDIVINNPEPLVFNTPVSTKDISCFGENNGVITIDAKGGKGDLWCSIDGVNFKKQSVFGKLPSGTYEVTVKDELACKPIKQTVTIKEPKELKVKPVNIKEETCLGTGNASFELDISGDQAPYKTKLNNGAFVVGRTIFSNLEGGKSYTVVVKGQNGCEKVIDVSLEPAVKLNLFANVTYSCDKGAVISGRINSEYQDKITYSLDGTNYTTDGKYTNLSPGKYMLEALHVNGCSVTKEVEVENIDPIELVLDTSTKNKIIANPLGGSPPYTYSLNGGDFNWDNNFLITATKTYTITVKDAIGCEVSATVEGEYIDITIPNFFTPNNNNENDYWYPKKIEEYHEIEVSVFDRYSRLLKEFKGIQKGWDGFYNGKPMPSGDYWYVIYYKDILGEKKKLMGNFTLYR</sequence>
<organism evidence="1 2">
    <name type="scientific">Polaribacter cellanae</name>
    <dbReference type="NCBI Taxonomy" id="2818493"/>
    <lineage>
        <taxon>Bacteria</taxon>
        <taxon>Pseudomonadati</taxon>
        <taxon>Bacteroidota</taxon>
        <taxon>Flavobacteriia</taxon>
        <taxon>Flavobacteriales</taxon>
        <taxon>Flavobacteriaceae</taxon>
    </lineage>
</organism>
<dbReference type="KEGG" id="pcea:J3359_11730"/>
<dbReference type="Pfam" id="PF13585">
    <property type="entry name" value="CHU_C"/>
    <property type="match status" value="1"/>
</dbReference>
<keyword evidence="2" id="KW-1185">Reference proteome</keyword>
<dbReference type="InterPro" id="IPR026341">
    <property type="entry name" value="T9SS_type_B"/>
</dbReference>
<dbReference type="NCBIfam" id="TIGR04131">
    <property type="entry name" value="Bac_Flav_CTERM"/>
    <property type="match status" value="1"/>
</dbReference>
<dbReference type="NCBIfam" id="TIGR01451">
    <property type="entry name" value="B_ant_repeat"/>
    <property type="match status" value="1"/>
</dbReference>
<dbReference type="InterPro" id="IPR025667">
    <property type="entry name" value="SprB_repeat"/>
</dbReference>
<proteinExistence type="predicted"/>
<reference evidence="1 2" key="1">
    <citation type="submission" date="2021-03" db="EMBL/GenBank/DDBJ databases">
        <title>Complete genome of Polaribacter_sp.SM13.</title>
        <authorList>
            <person name="Jeong S.W."/>
            <person name="Bae J.W."/>
        </authorList>
    </citation>
    <scope>NUCLEOTIDE SEQUENCE [LARGE SCALE GENOMIC DNA]</scope>
    <source>
        <strain evidence="1 2">SM13</strain>
    </source>
</reference>
<gene>
    <name evidence="1" type="ORF">J3359_11730</name>
</gene>
<name>A0A975CPJ0_9FLAO</name>